<dbReference type="RefSeq" id="WP_147784776.1">
    <property type="nucleotide sequence ID" value="NZ_VRMG01000011.1"/>
</dbReference>
<organism evidence="4 5">
    <name type="scientific">Lacisediminihabitans profunda</name>
    <dbReference type="NCBI Taxonomy" id="2594790"/>
    <lineage>
        <taxon>Bacteria</taxon>
        <taxon>Bacillati</taxon>
        <taxon>Actinomycetota</taxon>
        <taxon>Actinomycetes</taxon>
        <taxon>Micrococcales</taxon>
        <taxon>Microbacteriaceae</taxon>
        <taxon>Lacisediminihabitans</taxon>
    </lineage>
</organism>
<dbReference type="InterPro" id="IPR057169">
    <property type="entry name" value="DUF7847"/>
</dbReference>
<dbReference type="Pfam" id="PF25231">
    <property type="entry name" value="DUF7847"/>
    <property type="match status" value="1"/>
</dbReference>
<comment type="caution">
    <text evidence="4">The sequence shown here is derived from an EMBL/GenBank/DDBJ whole genome shotgun (WGS) entry which is preliminary data.</text>
</comment>
<sequence>MTDDTQWQSPGGRPSGASGAGTPGIPPIPPVPAPASGYYTPPGQGSGPQPAQGQPGWTPPPKPGLIPLRPLDLGTILGASFRVLRRNPRPTFGAALLLQGSAYLLLYAVIGLVTFLSFSRINSSTSADNATIAAGSVATIVLASLVPVLLSAIVGALVQGIIVLEISRATLGEKQTFRELYRRARGRIGALVGWTLMVGAVLLIAFGVLAGLVALVVTTLGIAGIVIGVLLGVFGGLGFMVVAAWITTKLSLVPSVLMIERLSIRQAVARSWNLTRGSFWRVFGIQLLVSVIISVISQVVSAPLSFIAPIVIGLLDPNGQQGAVTTVVTVGLLVVTVIVTVVFLAISTVVQTATTALLYVDLRMRREGLDLELARFVEARQSGAAGVADPYLPREAGVLVPTDDSPWA</sequence>
<evidence type="ECO:0000256" key="1">
    <source>
        <dbReference type="SAM" id="MobiDB-lite"/>
    </source>
</evidence>
<keyword evidence="2" id="KW-1133">Transmembrane helix</keyword>
<feature type="transmembrane region" description="Helical" evidence="2">
    <location>
        <begin position="332"/>
        <end position="360"/>
    </location>
</feature>
<evidence type="ECO:0000313" key="5">
    <source>
        <dbReference type="Proteomes" id="UP000321379"/>
    </source>
</evidence>
<feature type="region of interest" description="Disordered" evidence="1">
    <location>
        <begin position="1"/>
        <end position="64"/>
    </location>
</feature>
<dbReference type="AlphaFoldDB" id="A0A5C8UMZ8"/>
<dbReference type="EMBL" id="VRMG01000011">
    <property type="protein sequence ID" value="TXN28779.1"/>
    <property type="molecule type" value="Genomic_DNA"/>
</dbReference>
<reference evidence="4 5" key="1">
    <citation type="submission" date="2019-08" db="EMBL/GenBank/DDBJ databases">
        <title>Bacterial whole genome sequence for Glaciihabitans sp. CHu50b-6-2.</title>
        <authorList>
            <person name="Jin L."/>
        </authorList>
    </citation>
    <scope>NUCLEOTIDE SEQUENCE [LARGE SCALE GENOMIC DNA]</scope>
    <source>
        <strain evidence="4 5">CHu50b-6-2</strain>
    </source>
</reference>
<feature type="transmembrane region" description="Helical" evidence="2">
    <location>
        <begin position="138"/>
        <end position="167"/>
    </location>
</feature>
<keyword evidence="2" id="KW-0812">Transmembrane</keyword>
<feature type="transmembrane region" description="Helical" evidence="2">
    <location>
        <begin position="188"/>
        <end position="216"/>
    </location>
</feature>
<keyword evidence="2" id="KW-0472">Membrane</keyword>
<name>A0A5C8UMZ8_9MICO</name>
<feature type="transmembrane region" description="Helical" evidence="2">
    <location>
        <begin position="279"/>
        <end position="312"/>
    </location>
</feature>
<gene>
    <name evidence="4" type="ORF">FVP33_16440</name>
</gene>
<keyword evidence="5" id="KW-1185">Reference proteome</keyword>
<evidence type="ECO:0000256" key="2">
    <source>
        <dbReference type="SAM" id="Phobius"/>
    </source>
</evidence>
<feature type="domain" description="DUF7847" evidence="3">
    <location>
        <begin position="72"/>
        <end position="349"/>
    </location>
</feature>
<feature type="transmembrane region" description="Helical" evidence="2">
    <location>
        <begin position="222"/>
        <end position="246"/>
    </location>
</feature>
<dbReference type="Proteomes" id="UP000321379">
    <property type="component" value="Unassembled WGS sequence"/>
</dbReference>
<evidence type="ECO:0000259" key="3">
    <source>
        <dbReference type="Pfam" id="PF25231"/>
    </source>
</evidence>
<evidence type="ECO:0000313" key="4">
    <source>
        <dbReference type="EMBL" id="TXN28779.1"/>
    </source>
</evidence>
<feature type="compositionally biased region" description="Pro residues" evidence="1">
    <location>
        <begin position="24"/>
        <end position="33"/>
    </location>
</feature>
<feature type="transmembrane region" description="Helical" evidence="2">
    <location>
        <begin position="92"/>
        <end position="118"/>
    </location>
</feature>
<feature type="compositionally biased region" description="Low complexity" evidence="1">
    <location>
        <begin position="34"/>
        <end position="56"/>
    </location>
</feature>
<proteinExistence type="predicted"/>
<accession>A0A5C8UMZ8</accession>
<protein>
    <recommendedName>
        <fullName evidence="3">DUF7847 domain-containing protein</fullName>
    </recommendedName>
</protein>